<keyword evidence="2" id="KW-1185">Reference proteome</keyword>
<dbReference type="PANTHER" id="PTHR35836:SF1">
    <property type="entry name" value="VCBS REPEAT-CONTAINING PROTEIN"/>
    <property type="match status" value="1"/>
</dbReference>
<name>A0ABD0KP37_9CAEN</name>
<dbReference type="EMBL" id="JACVVK020000145">
    <property type="protein sequence ID" value="KAK7488887.1"/>
    <property type="molecule type" value="Genomic_DNA"/>
</dbReference>
<reference evidence="1 2" key="1">
    <citation type="journal article" date="2023" name="Sci. Data">
        <title>Genome assembly of the Korean intertidal mud-creeper Batillaria attramentaria.</title>
        <authorList>
            <person name="Patra A.K."/>
            <person name="Ho P.T."/>
            <person name="Jun S."/>
            <person name="Lee S.J."/>
            <person name="Kim Y."/>
            <person name="Won Y.J."/>
        </authorList>
    </citation>
    <scope>NUCLEOTIDE SEQUENCE [LARGE SCALE GENOMIC DNA]</scope>
    <source>
        <strain evidence="1">Wonlab-2016</strain>
    </source>
</reference>
<evidence type="ECO:0000313" key="2">
    <source>
        <dbReference type="Proteomes" id="UP001519460"/>
    </source>
</evidence>
<dbReference type="InterPro" id="IPR028994">
    <property type="entry name" value="Integrin_alpha_N"/>
</dbReference>
<protein>
    <submittedName>
        <fullName evidence="1">Uncharacterized protein</fullName>
    </submittedName>
</protein>
<comment type="caution">
    <text evidence="1">The sequence shown here is derived from an EMBL/GenBank/DDBJ whole genome shotgun (WGS) entry which is preliminary data.</text>
</comment>
<dbReference type="Proteomes" id="UP001519460">
    <property type="component" value="Unassembled WGS sequence"/>
</dbReference>
<gene>
    <name evidence="1" type="ORF">BaRGS_00019844</name>
</gene>
<sequence length="456" mass="50228">MLTERASTNCRCLRTSARACHSRVYSPVVETKTVSQMTSLLLLGVVCLVRAAHASENDPPPTLKLVTSFSLPNPAFLSLYGYASGDGYDLLVSSFSANPLGTDRVYRVKHVEKFLQKNSTQITPQVLTESVVWPNEVTGVYGTFGGRTVAVAGGFFIPLKERGTITLIDVSGDTPGKPYVITDQSEKWFYHRVEWFDMNADGHADALTCRAEKPLLGSAKGQLVWFQNENGLNQSTPWKSHVIAEGPDIFFESVPYVNTTEGYIQAIFVAQFFSPALKVFWVGTSGNWSDTSKINQRIIDKSIGQVFDVDFCDVNGDENMDLLVTANSATNGTVWAYEIPRDFRTGVYKRHLLASGFKSRSGEIGKGAPGSAQLIYTRQETGYKASILLSGDDAGQAFILNPRSEAKDDWTYTVTPFLDAGSGTVGGIDYADVDRDDHKEIFVPAYNENKVYIYRA</sequence>
<dbReference type="PANTHER" id="PTHR35836">
    <property type="entry name" value="VCBS REPEAT-CONTAINING PROTEIN"/>
    <property type="match status" value="1"/>
</dbReference>
<accession>A0ABD0KP37</accession>
<evidence type="ECO:0000313" key="1">
    <source>
        <dbReference type="EMBL" id="KAK7488887.1"/>
    </source>
</evidence>
<organism evidence="1 2">
    <name type="scientific">Batillaria attramentaria</name>
    <dbReference type="NCBI Taxonomy" id="370345"/>
    <lineage>
        <taxon>Eukaryota</taxon>
        <taxon>Metazoa</taxon>
        <taxon>Spiralia</taxon>
        <taxon>Lophotrochozoa</taxon>
        <taxon>Mollusca</taxon>
        <taxon>Gastropoda</taxon>
        <taxon>Caenogastropoda</taxon>
        <taxon>Sorbeoconcha</taxon>
        <taxon>Cerithioidea</taxon>
        <taxon>Batillariidae</taxon>
        <taxon>Batillaria</taxon>
    </lineage>
</organism>
<dbReference type="AlphaFoldDB" id="A0ABD0KP37"/>
<dbReference type="SUPFAM" id="SSF69318">
    <property type="entry name" value="Integrin alpha N-terminal domain"/>
    <property type="match status" value="1"/>
</dbReference>
<proteinExistence type="predicted"/>